<evidence type="ECO:0000313" key="4">
    <source>
        <dbReference type="Proteomes" id="UP001057381"/>
    </source>
</evidence>
<dbReference type="OrthoDB" id="9848472at2"/>
<proteinExistence type="predicted"/>
<dbReference type="RefSeq" id="WP_149458085.1">
    <property type="nucleotide sequence ID" value="NZ_CP073809.1"/>
</dbReference>
<reference evidence="1 3" key="1">
    <citation type="submission" date="2019-09" db="EMBL/GenBank/DDBJ databases">
        <authorList>
            <person name="Mazhar S."/>
            <person name="Altermann E."/>
            <person name="Hill C."/>
            <person name="Mcauliffe O."/>
        </authorList>
    </citation>
    <scope>NUCLEOTIDE SEQUENCE [LARGE SCALE GENOMIC DNA]</scope>
    <source>
        <strain evidence="1 3">ATCC 51831</strain>
    </source>
</reference>
<sequence length="92" mass="10153">MTLSDNFTREILSVLEHNKDLGFSDVAEIGSRIKAADSTLSFSDQELEAALNTLYDQRDIESIKLTFGDTGQNDFEAIGLTAQGRELLARLT</sequence>
<accession>A0A9Q9F236</accession>
<dbReference type="Proteomes" id="UP001057381">
    <property type="component" value="Chromosome"/>
</dbReference>
<reference evidence="2" key="2">
    <citation type="submission" date="2021-04" db="EMBL/GenBank/DDBJ databases">
        <title>Complete Genome Sequences of Macrococcus spp. from dog and cattle.</title>
        <authorList>
            <person name="Schwendener S."/>
            <person name="Perreten V."/>
        </authorList>
    </citation>
    <scope>NUCLEOTIDE SEQUENCE</scope>
    <source>
        <strain evidence="2">Epi0143-OL</strain>
    </source>
</reference>
<dbReference type="KEGG" id="mequ:KFV11_03270"/>
<protein>
    <submittedName>
        <fullName evidence="2">Uncharacterized protein</fullName>
    </submittedName>
</protein>
<evidence type="ECO:0000313" key="3">
    <source>
        <dbReference type="Proteomes" id="UP000295735"/>
    </source>
</evidence>
<evidence type="ECO:0000313" key="1">
    <source>
        <dbReference type="EMBL" id="KAA1042534.1"/>
    </source>
</evidence>
<name>A0A9Q9F236_9STAP</name>
<dbReference type="Proteomes" id="UP000295735">
    <property type="component" value="Unassembled WGS sequence"/>
</dbReference>
<evidence type="ECO:0000313" key="2">
    <source>
        <dbReference type="EMBL" id="UTH14395.1"/>
    </source>
</evidence>
<gene>
    <name evidence="1" type="ORF">ERX35_001235</name>
    <name evidence="2" type="ORF">KFV11_03270</name>
</gene>
<dbReference type="AlphaFoldDB" id="A0A9Q9F236"/>
<dbReference type="EMBL" id="SCWC02000001">
    <property type="protein sequence ID" value="KAA1042534.1"/>
    <property type="molecule type" value="Genomic_DNA"/>
</dbReference>
<organism evidence="2 4">
    <name type="scientific">Macrococcus equipercicus</name>
    <dbReference type="NCBI Taxonomy" id="69967"/>
    <lineage>
        <taxon>Bacteria</taxon>
        <taxon>Bacillati</taxon>
        <taxon>Bacillota</taxon>
        <taxon>Bacilli</taxon>
        <taxon>Bacillales</taxon>
        <taxon>Staphylococcaceae</taxon>
        <taxon>Macrococcus</taxon>
    </lineage>
</organism>
<dbReference type="EMBL" id="CP073809">
    <property type="protein sequence ID" value="UTH14395.1"/>
    <property type="molecule type" value="Genomic_DNA"/>
</dbReference>
<keyword evidence="3" id="KW-1185">Reference proteome</keyword>